<feature type="region of interest" description="Disordered" evidence="1">
    <location>
        <begin position="166"/>
        <end position="231"/>
    </location>
</feature>
<feature type="compositionally biased region" description="Polar residues" evidence="1">
    <location>
        <begin position="557"/>
        <end position="571"/>
    </location>
</feature>
<dbReference type="EMBL" id="MCFF01000009">
    <property type="protein sequence ID" value="ORZ23895.1"/>
    <property type="molecule type" value="Genomic_DNA"/>
</dbReference>
<dbReference type="GeneID" id="33569468"/>
<feature type="region of interest" description="Disordered" evidence="1">
    <location>
        <begin position="270"/>
        <end position="298"/>
    </location>
</feature>
<organism evidence="3 4">
    <name type="scientific">Lobosporangium transversale</name>
    <dbReference type="NCBI Taxonomy" id="64571"/>
    <lineage>
        <taxon>Eukaryota</taxon>
        <taxon>Fungi</taxon>
        <taxon>Fungi incertae sedis</taxon>
        <taxon>Mucoromycota</taxon>
        <taxon>Mortierellomycotina</taxon>
        <taxon>Mortierellomycetes</taxon>
        <taxon>Mortierellales</taxon>
        <taxon>Mortierellaceae</taxon>
        <taxon>Lobosporangium</taxon>
    </lineage>
</organism>
<dbReference type="InterPro" id="IPR015216">
    <property type="entry name" value="SANTA"/>
</dbReference>
<reference evidence="3 4" key="1">
    <citation type="submission" date="2016-07" db="EMBL/GenBank/DDBJ databases">
        <title>Pervasive Adenine N6-methylation of Active Genes in Fungi.</title>
        <authorList>
            <consortium name="DOE Joint Genome Institute"/>
            <person name="Mondo S.J."/>
            <person name="Dannebaum R.O."/>
            <person name="Kuo R.C."/>
            <person name="Labutti K."/>
            <person name="Haridas S."/>
            <person name="Kuo A."/>
            <person name="Salamov A."/>
            <person name="Ahrendt S.R."/>
            <person name="Lipzen A."/>
            <person name="Sullivan W."/>
            <person name="Andreopoulos W.B."/>
            <person name="Clum A."/>
            <person name="Lindquist E."/>
            <person name="Daum C."/>
            <person name="Ramamoorthy G.K."/>
            <person name="Gryganskyi A."/>
            <person name="Culley D."/>
            <person name="Magnuson J.K."/>
            <person name="James T.Y."/>
            <person name="O'Malley M.A."/>
            <person name="Stajich J.E."/>
            <person name="Spatafora J.W."/>
            <person name="Visel A."/>
            <person name="Grigoriev I.V."/>
        </authorList>
    </citation>
    <scope>NUCLEOTIDE SEQUENCE [LARGE SCALE GENOMIC DNA]</scope>
    <source>
        <strain evidence="3 4">NRRL 3116</strain>
    </source>
</reference>
<dbReference type="GO" id="GO:0000775">
    <property type="term" value="C:chromosome, centromeric region"/>
    <property type="evidence" value="ECO:0007669"/>
    <property type="project" value="TreeGrafter"/>
</dbReference>
<accession>A0A1Y2GVU2</accession>
<feature type="compositionally biased region" description="Polar residues" evidence="1">
    <location>
        <begin position="15"/>
        <end position="29"/>
    </location>
</feature>
<feature type="domain" description="SANTA" evidence="2">
    <location>
        <begin position="386"/>
        <end position="477"/>
    </location>
</feature>
<dbReference type="PANTHER" id="PTHR16124:SF3">
    <property type="entry name" value="MIS18-BINDING PROTEIN 1"/>
    <property type="match status" value="1"/>
</dbReference>
<feature type="compositionally biased region" description="Low complexity" evidence="1">
    <location>
        <begin position="174"/>
        <end position="187"/>
    </location>
</feature>
<feature type="region of interest" description="Disordered" evidence="1">
    <location>
        <begin position="636"/>
        <end position="666"/>
    </location>
</feature>
<feature type="compositionally biased region" description="Polar residues" evidence="1">
    <location>
        <begin position="638"/>
        <end position="654"/>
    </location>
</feature>
<feature type="region of interest" description="Disordered" evidence="1">
    <location>
        <begin position="1"/>
        <end position="36"/>
    </location>
</feature>
<dbReference type="InterPro" id="IPR039110">
    <property type="entry name" value="KNL2-like"/>
</dbReference>
<feature type="region of interest" description="Disordered" evidence="1">
    <location>
        <begin position="334"/>
        <end position="355"/>
    </location>
</feature>
<feature type="compositionally biased region" description="Basic and acidic residues" evidence="1">
    <location>
        <begin position="281"/>
        <end position="290"/>
    </location>
</feature>
<dbReference type="AlphaFoldDB" id="A0A1Y2GVU2"/>
<name>A0A1Y2GVU2_9FUNG</name>
<evidence type="ECO:0000313" key="4">
    <source>
        <dbReference type="Proteomes" id="UP000193648"/>
    </source>
</evidence>
<protein>
    <recommendedName>
        <fullName evidence="2">SANTA domain-containing protein</fullName>
    </recommendedName>
</protein>
<evidence type="ECO:0000259" key="2">
    <source>
        <dbReference type="Pfam" id="PF09133"/>
    </source>
</evidence>
<dbReference type="InParanoid" id="A0A1Y2GVU2"/>
<feature type="region of interest" description="Disordered" evidence="1">
    <location>
        <begin position="597"/>
        <end position="621"/>
    </location>
</feature>
<comment type="caution">
    <text evidence="3">The sequence shown here is derived from an EMBL/GenBank/DDBJ whole genome shotgun (WGS) entry which is preliminary data.</text>
</comment>
<dbReference type="STRING" id="64571.A0A1Y2GVU2"/>
<gene>
    <name evidence="3" type="ORF">BCR41DRAFT_384966</name>
</gene>
<dbReference type="OrthoDB" id="118550at2759"/>
<sequence>MLDSEDNDDARQRLRSTSMPSVRLNSSDVGSERDEYHQQGLNLLETSTSSLIPQWELLQTQDEPPMVRRHTVISFPTIGQTQTMDNNKEKHYDSVSSVMNAQQSNQPNNQDNPPSPAEEFYTLKYPEHAWGQKMHKRLHQLKPKHIISSLIGLKQGHLARRTAHTQYKGDLASSRESSVSRTSTRIPARTRVRPPSRARSRASSQDSDYIPSGTSTTSSRVSAGSRSGATRMIRSKLHEQQRELGKDNLHGSKFDEIQSVAGSTISIHLPTKQQLKRRRESPHNRGEKAQEGSPPNVHVAKMSSSKYAARRGFGTVFRRFECVLIPVWDKHQGKPLARDTKSKASAQLHKSPPLQPQTHFHIQLPQIEGPQPLSHIQSSQIKAPELYNWWLEVKPLQEQINGCYKWIILRGQLPEKDIMAWRTSFIIEALKPTLVATISKSYYRLKGSIDVDGMVRNGFPGNIVDAFKEGFPPDWQTILCSHFNTELNTRVSAESDQHQIREPQQSAMIMTSPTEVLKKLESDSRHRRGEPHLHRRRKEVVEAVVIPQVQSLHRRPQSQASPGSVNLQSKGYNPGPSLKTFSTDEALITTLGFDTNQQTMDDVSPFDSQQKLISQKDSNDASNSIVNSLKVNRPILNENKSGQENNLSLTSIKSQKPILPTSSPSKPLFKSLSSISASSQSSLQRLSMDESLDADLGSDNYDAFSNDMATGRSAVPSLSIFGSNSKSHSLLQRNNSNLDNYNSPFSSQIILLEDETSNRSEVLESATEMDITTKAMDPSSEMIDLTQETEEEEMESGRVQLAPAGMNDKRAVSEVDMDLSKNDQATEVLGEHLRNKTNSPKAIASTTSDVAQTLQERIAKDTAVDNEVATTSSVRKEWPRISFGPRFASVRDIQAKARIKRSSQSGFSPLPRHSHSNIE</sequence>
<keyword evidence="4" id="KW-1185">Reference proteome</keyword>
<feature type="region of interest" description="Disordered" evidence="1">
    <location>
        <begin position="549"/>
        <end position="580"/>
    </location>
</feature>
<feature type="compositionally biased region" description="Basic residues" evidence="1">
    <location>
        <begin position="188"/>
        <end position="200"/>
    </location>
</feature>
<dbReference type="Pfam" id="PF09133">
    <property type="entry name" value="SANTA"/>
    <property type="match status" value="1"/>
</dbReference>
<dbReference type="Proteomes" id="UP000193648">
    <property type="component" value="Unassembled WGS sequence"/>
</dbReference>
<feature type="compositionally biased region" description="Low complexity" evidence="1">
    <location>
        <begin position="212"/>
        <end position="231"/>
    </location>
</feature>
<evidence type="ECO:0000313" key="3">
    <source>
        <dbReference type="EMBL" id="ORZ23895.1"/>
    </source>
</evidence>
<evidence type="ECO:0000256" key="1">
    <source>
        <dbReference type="SAM" id="MobiDB-lite"/>
    </source>
</evidence>
<dbReference type="PANTHER" id="PTHR16124">
    <property type="entry name" value="MIS18-BINDING PROTEIN 1"/>
    <property type="match status" value="1"/>
</dbReference>
<proteinExistence type="predicted"/>
<feature type="region of interest" description="Disordered" evidence="1">
    <location>
        <begin position="899"/>
        <end position="919"/>
    </location>
</feature>
<dbReference type="RefSeq" id="XP_021883709.1">
    <property type="nucleotide sequence ID" value="XM_022027625.1"/>
</dbReference>